<feature type="region of interest" description="Disordered" evidence="3">
    <location>
        <begin position="70"/>
        <end position="119"/>
    </location>
</feature>
<feature type="region of interest" description="Disordered" evidence="3">
    <location>
        <begin position="149"/>
        <end position="215"/>
    </location>
</feature>
<name>A0A6G1KQ85_9PLEO</name>
<dbReference type="Pfam" id="PF00668">
    <property type="entry name" value="Condensation"/>
    <property type="match status" value="1"/>
</dbReference>
<feature type="region of interest" description="Disordered" evidence="3">
    <location>
        <begin position="648"/>
        <end position="681"/>
    </location>
</feature>
<feature type="compositionally biased region" description="Polar residues" evidence="3">
    <location>
        <begin position="149"/>
        <end position="163"/>
    </location>
</feature>
<dbReference type="AlphaFoldDB" id="A0A6G1KQ85"/>
<feature type="active site" description="Nucleophile" evidence="2">
    <location>
        <position position="267"/>
    </location>
</feature>
<evidence type="ECO:0000256" key="2">
    <source>
        <dbReference type="PROSITE-ProRule" id="PRU01161"/>
    </source>
</evidence>
<dbReference type="PROSITE" id="PS51635">
    <property type="entry name" value="PNPLA"/>
    <property type="match status" value="1"/>
</dbReference>
<sequence length="1099" mass="123483">MSCIPVDFSCVRYSSIEGTHYFFDPSYPTGVQFLLSGAWESWDVGWVRYKAQDPEIRRIAEEAETQLIRNEASGYRHWPNPPTEQDSRHGAPPAGDSRDIPPSSLIQGTVPPSTVQNYPRDHLQNLYTTAPQAQRPGWLSHAVPYTSPYQQVPPSALNANQASEPHPRISSPTAGNAGRLTAHISHAQLDPPRSHFADPYLDTPSSPTSPLPLPGTRDTKVLLSLDGDGVRGLSTILLVESLVNAICSKMGRRADPYQIFDLIGGASTGGVLAVMLGRLRMRAHRAREAYVQISKAIFLDKWNFFASLDPHTPQRNHEAESLDNILKEIIIHEKVNINDPFFDTRTDSTNVFVISTQVDIGINRPALVRTYPTRRMAGPELDANLTTWQAMRATSVAPRYMDHPRDTQIRSKVIEPGLVDYGTGKNNPIRDLVFECRKLYGYAHDTMVVVSIGTGIGLDRTREISEMAIRVEERAGEAQIAGEKFEKDNENLIKRGWMKYFRFNVPDLDAIPLDEWSHIESIKELTHAYLENPEHNIRKLKQQKSALRRHGKERTSLPYRLWHQLHATTILPVITMHQFGGIHPIVLQGLQTILSIDPKDIDGSHSFITLGGDSLAAIRLATYCTERQLPVIVRDIIQSTRLDQVVENSWKDAPSEHKSRDELSDSPMQAPTASDRSPSKLIPDSLEKYNARSGTSAFNVSHVYDLNAATVDYERLCTSWDRVLARHDILRSRFINNAGGVRIYQSNPPHAEFVKGIDVWKLINHEFDLEKECPIRITVSPRYLVICISHIVCEFTTLCSLLDEFSSFYLGFSPAAPINKYEDTCWGTKVGYPIRDFWRDYLPEPKKTATLAIECKRNMFRGTSYAHKFAPSSQRILHSIIDMYNLTHHQTALAVVSLALESVLSSDVVFGSPFMGRSEENESTIDLFLQPLPICIPKTSADTPLHQFLASLRASSQSALTNAIPWNAILDRLIYSATTSSSSTHTLLDVMVTFHDEREEKGRHVGLKGFEELFTWSEGAKFPLMFEFTLMEGFLMLRVEYSDELFTDEEVVRLVEIAESVLQGLKVCSSVDEVVKRAKEGRVTLGGSEVKLGSKRCGL</sequence>
<dbReference type="Gene3D" id="3.30.559.10">
    <property type="entry name" value="Chloramphenicol acetyltransferase-like domain"/>
    <property type="match status" value="1"/>
</dbReference>
<dbReference type="InterPro" id="IPR023213">
    <property type="entry name" value="CAT-like_dom_sf"/>
</dbReference>
<dbReference type="OrthoDB" id="1658288at2759"/>
<dbReference type="GO" id="GO:0019369">
    <property type="term" value="P:arachidonate metabolic process"/>
    <property type="evidence" value="ECO:0007669"/>
    <property type="project" value="TreeGrafter"/>
</dbReference>
<dbReference type="Pfam" id="PF00550">
    <property type="entry name" value="PP-binding"/>
    <property type="match status" value="1"/>
</dbReference>
<dbReference type="Gene3D" id="3.30.559.30">
    <property type="entry name" value="Nonribosomal peptide synthetase, condensation domain"/>
    <property type="match status" value="1"/>
</dbReference>
<proteinExistence type="predicted"/>
<dbReference type="GO" id="GO:0046486">
    <property type="term" value="P:glycerolipid metabolic process"/>
    <property type="evidence" value="ECO:0007669"/>
    <property type="project" value="UniProtKB-ARBA"/>
</dbReference>
<evidence type="ECO:0000313" key="6">
    <source>
        <dbReference type="Proteomes" id="UP000799428"/>
    </source>
</evidence>
<feature type="short sequence motif" description="GXSXG" evidence="2">
    <location>
        <begin position="265"/>
        <end position="269"/>
    </location>
</feature>
<dbReference type="SUPFAM" id="SSF52777">
    <property type="entry name" value="CoA-dependent acyltransferases"/>
    <property type="match status" value="2"/>
</dbReference>
<evidence type="ECO:0000313" key="5">
    <source>
        <dbReference type="EMBL" id="KAF2714998.1"/>
    </source>
</evidence>
<dbReference type="Gene3D" id="3.40.1090.10">
    <property type="entry name" value="Cytosolic phospholipase A2 catalytic domain"/>
    <property type="match status" value="1"/>
</dbReference>
<evidence type="ECO:0000256" key="3">
    <source>
        <dbReference type="SAM" id="MobiDB-lite"/>
    </source>
</evidence>
<reference evidence="5" key="1">
    <citation type="journal article" date="2020" name="Stud. Mycol.">
        <title>101 Dothideomycetes genomes: a test case for predicting lifestyles and emergence of pathogens.</title>
        <authorList>
            <person name="Haridas S."/>
            <person name="Albert R."/>
            <person name="Binder M."/>
            <person name="Bloem J."/>
            <person name="Labutti K."/>
            <person name="Salamov A."/>
            <person name="Andreopoulos B."/>
            <person name="Baker S."/>
            <person name="Barry K."/>
            <person name="Bills G."/>
            <person name="Bluhm B."/>
            <person name="Cannon C."/>
            <person name="Castanera R."/>
            <person name="Culley D."/>
            <person name="Daum C."/>
            <person name="Ezra D."/>
            <person name="Gonzalez J."/>
            <person name="Henrissat B."/>
            <person name="Kuo A."/>
            <person name="Liang C."/>
            <person name="Lipzen A."/>
            <person name="Lutzoni F."/>
            <person name="Magnuson J."/>
            <person name="Mondo S."/>
            <person name="Nolan M."/>
            <person name="Ohm R."/>
            <person name="Pangilinan J."/>
            <person name="Park H.-J."/>
            <person name="Ramirez L."/>
            <person name="Alfaro M."/>
            <person name="Sun H."/>
            <person name="Tritt A."/>
            <person name="Yoshinaga Y."/>
            <person name="Zwiers L.-H."/>
            <person name="Turgeon B."/>
            <person name="Goodwin S."/>
            <person name="Spatafora J."/>
            <person name="Crous P."/>
            <person name="Grigoriev I."/>
        </authorList>
    </citation>
    <scope>NUCLEOTIDE SEQUENCE</scope>
    <source>
        <strain evidence="5">CBS 279.74</strain>
    </source>
</reference>
<organism evidence="5 6">
    <name type="scientific">Pleomassaria siparia CBS 279.74</name>
    <dbReference type="NCBI Taxonomy" id="1314801"/>
    <lineage>
        <taxon>Eukaryota</taxon>
        <taxon>Fungi</taxon>
        <taxon>Dikarya</taxon>
        <taxon>Ascomycota</taxon>
        <taxon>Pezizomycotina</taxon>
        <taxon>Dothideomycetes</taxon>
        <taxon>Pleosporomycetidae</taxon>
        <taxon>Pleosporales</taxon>
        <taxon>Pleomassariaceae</taxon>
        <taxon>Pleomassaria</taxon>
    </lineage>
</organism>
<dbReference type="Gene3D" id="1.10.1200.10">
    <property type="entry name" value="ACP-like"/>
    <property type="match status" value="1"/>
</dbReference>
<feature type="active site" description="Proton acceptor" evidence="2">
    <location>
        <position position="420"/>
    </location>
</feature>
<feature type="domain" description="PNPLA" evidence="4">
    <location>
        <begin position="223"/>
        <end position="433"/>
    </location>
</feature>
<accession>A0A6G1KQ85</accession>
<feature type="compositionally biased region" description="Polar residues" evidence="3">
    <location>
        <begin position="104"/>
        <end position="117"/>
    </location>
</feature>
<feature type="short sequence motif" description="GXGXXG" evidence="2">
    <location>
        <begin position="227"/>
        <end position="232"/>
    </location>
</feature>
<dbReference type="GO" id="GO:0016042">
    <property type="term" value="P:lipid catabolic process"/>
    <property type="evidence" value="ECO:0007669"/>
    <property type="project" value="UniProtKB-UniRule"/>
</dbReference>
<keyword evidence="6" id="KW-1185">Reference proteome</keyword>
<dbReference type="InterPro" id="IPR002641">
    <property type="entry name" value="PNPLA_dom"/>
</dbReference>
<evidence type="ECO:0000256" key="1">
    <source>
        <dbReference type="ARBA" id="ARBA00023098"/>
    </source>
</evidence>
<dbReference type="CDD" id="cd19537">
    <property type="entry name" value="C_NRPS-like"/>
    <property type="match status" value="1"/>
</dbReference>
<dbReference type="SUPFAM" id="SSF47336">
    <property type="entry name" value="ACP-like"/>
    <property type="match status" value="1"/>
</dbReference>
<keyword evidence="2" id="KW-0378">Hydrolase</keyword>
<feature type="compositionally biased region" description="Basic and acidic residues" evidence="3">
    <location>
        <begin position="649"/>
        <end position="663"/>
    </location>
</feature>
<dbReference type="PANTHER" id="PTHR24185:SF4">
    <property type="entry name" value="SERINE HYDROLASE, PUTATIVE (AFU_ORTHOLOGUE AFUA_2G07870)-RELATED"/>
    <property type="match status" value="1"/>
</dbReference>
<dbReference type="InterPro" id="IPR009081">
    <property type="entry name" value="PP-bd_ACP"/>
</dbReference>
<dbReference type="Pfam" id="PF01734">
    <property type="entry name" value="Patatin"/>
    <property type="match status" value="1"/>
</dbReference>
<dbReference type="InterPro" id="IPR016035">
    <property type="entry name" value="Acyl_Trfase/lysoPLipase"/>
</dbReference>
<dbReference type="InterPro" id="IPR001242">
    <property type="entry name" value="Condensation_dom"/>
</dbReference>
<dbReference type="SUPFAM" id="SSF52151">
    <property type="entry name" value="FabD/lysophospholipase-like"/>
    <property type="match status" value="1"/>
</dbReference>
<dbReference type="InterPro" id="IPR036736">
    <property type="entry name" value="ACP-like_sf"/>
</dbReference>
<dbReference type="GO" id="GO:0047499">
    <property type="term" value="F:calcium-independent phospholipase A2 activity"/>
    <property type="evidence" value="ECO:0007669"/>
    <property type="project" value="TreeGrafter"/>
</dbReference>
<dbReference type="PANTHER" id="PTHR24185">
    <property type="entry name" value="CALCIUM-INDEPENDENT PHOSPHOLIPASE A2-GAMMA"/>
    <property type="match status" value="1"/>
</dbReference>
<keyword evidence="1 2" id="KW-0443">Lipid metabolism</keyword>
<dbReference type="EMBL" id="MU005764">
    <property type="protein sequence ID" value="KAF2714998.1"/>
    <property type="molecule type" value="Genomic_DNA"/>
</dbReference>
<protein>
    <submittedName>
        <fullName evidence="5">FabD/lysophospholipase-like protein</fullName>
    </submittedName>
</protein>
<evidence type="ECO:0000259" key="4">
    <source>
        <dbReference type="PROSITE" id="PS51635"/>
    </source>
</evidence>
<dbReference type="GO" id="GO:0016020">
    <property type="term" value="C:membrane"/>
    <property type="evidence" value="ECO:0007669"/>
    <property type="project" value="TreeGrafter"/>
</dbReference>
<keyword evidence="2" id="KW-0442">Lipid degradation</keyword>
<feature type="compositionally biased region" description="Polar residues" evidence="3">
    <location>
        <begin position="666"/>
        <end position="676"/>
    </location>
</feature>
<dbReference type="Proteomes" id="UP000799428">
    <property type="component" value="Unassembled WGS sequence"/>
</dbReference>
<comment type="caution">
    <text evidence="2">Lacks conserved residue(s) required for the propagation of feature annotation.</text>
</comment>
<gene>
    <name evidence="5" type="ORF">K504DRAFT_529244</name>
</gene>